<dbReference type="RefSeq" id="WP_159172460.1">
    <property type="nucleotide sequence ID" value="NZ_LR732308.1"/>
</dbReference>
<dbReference type="PANTHER" id="PTHR36454">
    <property type="entry name" value="LMO2823 PROTEIN"/>
    <property type="match status" value="1"/>
</dbReference>
<dbReference type="AlphaFoldDB" id="A0A653IHY0"/>
<evidence type="ECO:0000313" key="1">
    <source>
        <dbReference type="EMBL" id="VWX38513.1"/>
    </source>
</evidence>
<gene>
    <name evidence="1" type="ORF">EXIGUO9Y_40027</name>
</gene>
<dbReference type="Pfam" id="PF06245">
    <property type="entry name" value="DUF1015"/>
    <property type="match status" value="1"/>
</dbReference>
<reference evidence="1 2" key="1">
    <citation type="submission" date="2019-10" db="EMBL/GenBank/DDBJ databases">
        <authorList>
            <person name="Karimi E."/>
        </authorList>
    </citation>
    <scope>NUCLEOTIDE SEQUENCE [LARGE SCALE GENOMIC DNA]</scope>
    <source>
        <strain evidence="1">Exiguobacterium sp. 9Y</strain>
    </source>
</reference>
<name>A0A653IHY0_9BACL</name>
<accession>A0A653IHY0</accession>
<protein>
    <recommendedName>
        <fullName evidence="3">DUF1015 domain-containing protein</fullName>
    </recommendedName>
</protein>
<sequence>MPTFEPFQALRPQSKYAETFSSLPYDVFNRAEGRVEVRRRPLSFLRIDKAEVTLPDLIDEHDMRVYQQAALHFKDARDSQILKLDEDECYYLYRLRDGEHVQTGFVGCVSVSDYDDGFIRKHEFTRPDKERDRVRQIDALEAHTGPILLAHQPDDELNRIVAEQSTNVPLYQFTTEDGIEHTIFKITNRSDMLTIGSQFARHDALYIADGHHRAEAASKVAKLHPDNEEAQLFLAVSFSSDQLKIMGYHRAVEDLYGQSVDELLERISQRFTVTVGRAETTQKHRFEMYLKQQWYTLDYTAQQTTVKDNLDVSILQHELLTPFLGIEDPRTDARIQFVGGIRGYAGLEQLVDHGTMAVAFHLHPTDLTDLMQVADANQVMPPKSTWFEPKLRSGLLIHRFFS</sequence>
<dbReference type="PIRSF" id="PIRSF033563">
    <property type="entry name" value="UCP033563"/>
    <property type="match status" value="1"/>
</dbReference>
<dbReference type="Proteomes" id="UP000439752">
    <property type="component" value="Unassembled WGS sequence"/>
</dbReference>
<keyword evidence="2" id="KW-1185">Reference proteome</keyword>
<dbReference type="PANTHER" id="PTHR36454:SF1">
    <property type="entry name" value="DUF1015 DOMAIN-CONTAINING PROTEIN"/>
    <property type="match status" value="1"/>
</dbReference>
<evidence type="ECO:0000313" key="2">
    <source>
        <dbReference type="Proteomes" id="UP000439752"/>
    </source>
</evidence>
<dbReference type="EMBL" id="CABWKQ010000034">
    <property type="protein sequence ID" value="VWX38513.1"/>
    <property type="molecule type" value="Genomic_DNA"/>
</dbReference>
<evidence type="ECO:0008006" key="3">
    <source>
        <dbReference type="Google" id="ProtNLM"/>
    </source>
</evidence>
<organism evidence="1 2">
    <name type="scientific">Exiguobacterium oxidotolerans</name>
    <dbReference type="NCBI Taxonomy" id="223958"/>
    <lineage>
        <taxon>Bacteria</taxon>
        <taxon>Bacillati</taxon>
        <taxon>Bacillota</taxon>
        <taxon>Bacilli</taxon>
        <taxon>Bacillales</taxon>
        <taxon>Bacillales Family XII. Incertae Sedis</taxon>
        <taxon>Exiguobacterium</taxon>
    </lineage>
</organism>
<dbReference type="InterPro" id="IPR008323">
    <property type="entry name" value="UCP033563"/>
</dbReference>
<proteinExistence type="predicted"/>